<accession>A6GA00</accession>
<evidence type="ECO:0000256" key="1">
    <source>
        <dbReference type="SAM" id="MobiDB-lite"/>
    </source>
</evidence>
<feature type="region of interest" description="Disordered" evidence="1">
    <location>
        <begin position="1"/>
        <end position="20"/>
    </location>
</feature>
<evidence type="ECO:0008006" key="4">
    <source>
        <dbReference type="Google" id="ProtNLM"/>
    </source>
</evidence>
<dbReference type="AlphaFoldDB" id="A6GA00"/>
<comment type="caution">
    <text evidence="2">The sequence shown here is derived from an EMBL/GenBank/DDBJ whole genome shotgun (WGS) entry which is preliminary data.</text>
</comment>
<protein>
    <recommendedName>
        <fullName evidence="4">DUF3540 domain-containing protein</fullName>
    </recommendedName>
</protein>
<name>A6GA00_9BACT</name>
<dbReference type="Pfam" id="PF12059">
    <property type="entry name" value="DUF3540"/>
    <property type="match status" value="1"/>
</dbReference>
<dbReference type="Proteomes" id="UP000005801">
    <property type="component" value="Unassembled WGS sequence"/>
</dbReference>
<keyword evidence="3" id="KW-1185">Reference proteome</keyword>
<evidence type="ECO:0000313" key="2">
    <source>
        <dbReference type="EMBL" id="EDM77325.1"/>
    </source>
</evidence>
<dbReference type="eggNOG" id="ENOG502Z8GU">
    <property type="taxonomic scope" value="Bacteria"/>
</dbReference>
<sequence>MTQPSPSSSSSSSSLDAPARPAAAEFGGALAQRAARVRAVAEGEVFVDDGGQSRLVRVAASCLLEPLVDDLVLIVAPADDPGGYILAVLERRADAPATLAAPGTDLTIRADEGRVRVTGQTGVELATPGTLELRADETRMQSRSVKLFIDECAAIVRSAFASLTKLTHVGEAVELLVSRFVQRSEHSTRVVAGVDYTEAQEVDLRAENNVHVRSERTVVNGREVVKLDGGQIHLG</sequence>
<reference evidence="2 3" key="1">
    <citation type="submission" date="2007-06" db="EMBL/GenBank/DDBJ databases">
        <authorList>
            <person name="Shimkets L."/>
            <person name="Ferriera S."/>
            <person name="Johnson J."/>
            <person name="Kravitz S."/>
            <person name="Beeson K."/>
            <person name="Sutton G."/>
            <person name="Rogers Y.-H."/>
            <person name="Friedman R."/>
            <person name="Frazier M."/>
            <person name="Venter J.C."/>
        </authorList>
    </citation>
    <scope>NUCLEOTIDE SEQUENCE [LARGE SCALE GENOMIC DNA]</scope>
    <source>
        <strain evidence="2 3">SIR-1</strain>
    </source>
</reference>
<proteinExistence type="predicted"/>
<organism evidence="2 3">
    <name type="scientific">Plesiocystis pacifica SIR-1</name>
    <dbReference type="NCBI Taxonomy" id="391625"/>
    <lineage>
        <taxon>Bacteria</taxon>
        <taxon>Pseudomonadati</taxon>
        <taxon>Myxococcota</taxon>
        <taxon>Polyangia</taxon>
        <taxon>Nannocystales</taxon>
        <taxon>Nannocystaceae</taxon>
        <taxon>Plesiocystis</taxon>
    </lineage>
</organism>
<dbReference type="STRING" id="391625.PPSIR1_26448"/>
<dbReference type="OrthoDB" id="5432037at2"/>
<dbReference type="EMBL" id="ABCS01000048">
    <property type="protein sequence ID" value="EDM77325.1"/>
    <property type="molecule type" value="Genomic_DNA"/>
</dbReference>
<dbReference type="RefSeq" id="WP_006973542.1">
    <property type="nucleotide sequence ID" value="NZ_ABCS01000048.1"/>
</dbReference>
<gene>
    <name evidence="2" type="ORF">PPSIR1_26448</name>
</gene>
<evidence type="ECO:0000313" key="3">
    <source>
        <dbReference type="Proteomes" id="UP000005801"/>
    </source>
</evidence>
<dbReference type="InterPro" id="IPR021927">
    <property type="entry name" value="DUF3540"/>
</dbReference>